<accession>A9FCR7</accession>
<reference evidence="2 3" key="1">
    <citation type="journal article" date="2007" name="Nat. Biotechnol.">
        <title>Complete genome sequence of the myxobacterium Sorangium cellulosum.</title>
        <authorList>
            <person name="Schneiker S."/>
            <person name="Perlova O."/>
            <person name="Kaiser O."/>
            <person name="Gerth K."/>
            <person name="Alici A."/>
            <person name="Altmeyer M.O."/>
            <person name="Bartels D."/>
            <person name="Bekel T."/>
            <person name="Beyer S."/>
            <person name="Bode E."/>
            <person name="Bode H.B."/>
            <person name="Bolten C.J."/>
            <person name="Choudhuri J.V."/>
            <person name="Doss S."/>
            <person name="Elnakady Y.A."/>
            <person name="Frank B."/>
            <person name="Gaigalat L."/>
            <person name="Goesmann A."/>
            <person name="Groeger C."/>
            <person name="Gross F."/>
            <person name="Jelsbak L."/>
            <person name="Jelsbak L."/>
            <person name="Kalinowski J."/>
            <person name="Kegler C."/>
            <person name="Knauber T."/>
            <person name="Konietzny S."/>
            <person name="Kopp M."/>
            <person name="Krause L."/>
            <person name="Krug D."/>
            <person name="Linke B."/>
            <person name="Mahmud T."/>
            <person name="Martinez-Arias R."/>
            <person name="McHardy A.C."/>
            <person name="Merai M."/>
            <person name="Meyer F."/>
            <person name="Mormann S."/>
            <person name="Munoz-Dorado J."/>
            <person name="Perez J."/>
            <person name="Pradella S."/>
            <person name="Rachid S."/>
            <person name="Raddatz G."/>
            <person name="Rosenau F."/>
            <person name="Rueckert C."/>
            <person name="Sasse F."/>
            <person name="Scharfe M."/>
            <person name="Schuster S.C."/>
            <person name="Suen G."/>
            <person name="Treuner-Lange A."/>
            <person name="Velicer G.J."/>
            <person name="Vorholter F.-J."/>
            <person name="Weissman K.J."/>
            <person name="Welch R.D."/>
            <person name="Wenzel S.C."/>
            <person name="Whitworth D.E."/>
            <person name="Wilhelm S."/>
            <person name="Wittmann C."/>
            <person name="Bloecker H."/>
            <person name="Puehler A."/>
            <person name="Mueller R."/>
        </authorList>
    </citation>
    <scope>NUCLEOTIDE SEQUENCE [LARGE SCALE GENOMIC DNA]</scope>
    <source>
        <strain evidence="3">So ce56</strain>
    </source>
</reference>
<dbReference type="SUPFAM" id="SSF50985">
    <property type="entry name" value="RCC1/BLIP-II"/>
    <property type="match status" value="1"/>
</dbReference>
<dbReference type="eggNOG" id="COG5184">
    <property type="taxonomic scope" value="Bacteria"/>
</dbReference>
<dbReference type="STRING" id="448385.sce1532"/>
<dbReference type="AlphaFoldDB" id="A9FCR7"/>
<dbReference type="EMBL" id="AM746676">
    <property type="protein sequence ID" value="CAN91690.1"/>
    <property type="molecule type" value="Genomic_DNA"/>
</dbReference>
<organism evidence="2 3">
    <name type="scientific">Sorangium cellulosum (strain So ce56)</name>
    <name type="common">Polyangium cellulosum (strain So ce56)</name>
    <dbReference type="NCBI Taxonomy" id="448385"/>
    <lineage>
        <taxon>Bacteria</taxon>
        <taxon>Pseudomonadati</taxon>
        <taxon>Myxococcota</taxon>
        <taxon>Polyangia</taxon>
        <taxon>Polyangiales</taxon>
        <taxon>Polyangiaceae</taxon>
        <taxon>Sorangium</taxon>
    </lineage>
</organism>
<dbReference type="KEGG" id="scl:sce1532"/>
<evidence type="ECO:0000313" key="2">
    <source>
        <dbReference type="EMBL" id="CAN91690.1"/>
    </source>
</evidence>
<feature type="compositionally biased region" description="Polar residues" evidence="1">
    <location>
        <begin position="197"/>
        <end position="208"/>
    </location>
</feature>
<dbReference type="InterPro" id="IPR009091">
    <property type="entry name" value="RCC1/BLIP-II"/>
</dbReference>
<evidence type="ECO:0000313" key="3">
    <source>
        <dbReference type="Proteomes" id="UP000002139"/>
    </source>
</evidence>
<gene>
    <name evidence="2" type="ordered locus">sce1532</name>
</gene>
<name>A9FCR7_SORC5</name>
<sequence>MRAGLRNCAGVRSTRLVSEGHRRAVYLRRMRFCRVLLVSAPSCATTTSPKLADRHRFEICLRSVPAPRSHRSSVRRKRPPNGGPHAPLHCRSFPLCRRSPRRPCRLRLRRDRPVRHLGWQLNDCARLATGKVVCWGSDGSSSHAEPVEVPGLDDAIQVSAGYSRYCALRQGGRVVCWRFSAGANRRDLSRPRGLGESVTTPRSSPGEV</sequence>
<proteinExistence type="predicted"/>
<evidence type="ECO:0000256" key="1">
    <source>
        <dbReference type="SAM" id="MobiDB-lite"/>
    </source>
</evidence>
<dbReference type="Gene3D" id="2.130.10.30">
    <property type="entry name" value="Regulator of chromosome condensation 1/beta-lactamase-inhibitor protein II"/>
    <property type="match status" value="1"/>
</dbReference>
<keyword evidence="3" id="KW-1185">Reference proteome</keyword>
<dbReference type="Proteomes" id="UP000002139">
    <property type="component" value="Chromosome"/>
</dbReference>
<feature type="region of interest" description="Disordered" evidence="1">
    <location>
        <begin position="188"/>
        <end position="208"/>
    </location>
</feature>
<protein>
    <submittedName>
        <fullName evidence="2">Uncharacterized protein</fullName>
    </submittedName>
</protein>
<dbReference type="HOGENOM" id="CLU_1320213_0_0_7"/>
<dbReference type="Pfam" id="PF13540">
    <property type="entry name" value="RCC1_2"/>
    <property type="match status" value="1"/>
</dbReference>